<evidence type="ECO:0000259" key="5">
    <source>
        <dbReference type="Pfam" id="PF08548"/>
    </source>
</evidence>
<evidence type="ECO:0000256" key="2">
    <source>
        <dbReference type="ARBA" id="ARBA00004613"/>
    </source>
</evidence>
<dbReference type="Pfam" id="PF00353">
    <property type="entry name" value="HemolysinCabind"/>
    <property type="match status" value="2"/>
</dbReference>
<keyword evidence="3" id="KW-0964">Secreted</keyword>
<sequence length="252" mass="25016">MVVPTVCPRTGTGGDAAGDTLTGIEWLRGSAFSDSLTGDGGANRLSGLAGTDTLDGGDGNDQLIGGAGADVLTGGAGFDTALYDNASVGVTANLANPSANTGDAAGDTYSSIENLVGSAFADTLTGDSGSNYLQGWNGDDVLNGGGGADILNGGLGADTFVFSSIADSTAKAPDRINDFSQSQGDKIDLSGITHGSGTFIGTEDFTHHAGEVRIVEGTTQTAVYIDANGDGTADAQIRLFTAVALTASDFTL</sequence>
<evidence type="ECO:0000256" key="1">
    <source>
        <dbReference type="ARBA" id="ARBA00001913"/>
    </source>
</evidence>
<dbReference type="SUPFAM" id="SSF51120">
    <property type="entry name" value="beta-Roll"/>
    <property type="match status" value="2"/>
</dbReference>
<dbReference type="PANTHER" id="PTHR38340">
    <property type="entry name" value="S-LAYER PROTEIN"/>
    <property type="match status" value="1"/>
</dbReference>
<dbReference type="PRINTS" id="PR00313">
    <property type="entry name" value="CABNDNGRPT"/>
</dbReference>
<evidence type="ECO:0000256" key="4">
    <source>
        <dbReference type="ARBA" id="ARBA00022737"/>
    </source>
</evidence>
<dbReference type="InterPro" id="IPR001343">
    <property type="entry name" value="Hemolysn_Ca-bd"/>
</dbReference>
<comment type="caution">
    <text evidence="6">The sequence shown here is derived from an EMBL/GenBank/DDBJ whole genome shotgun (WGS) entry which is preliminary data.</text>
</comment>
<comment type="cofactor">
    <cofactor evidence="1">
        <name>Ca(2+)</name>
        <dbReference type="ChEBI" id="CHEBI:29108"/>
    </cofactor>
</comment>
<reference evidence="7" key="1">
    <citation type="submission" date="2017-05" db="EMBL/GenBank/DDBJ databases">
        <authorList>
            <person name="Macchi M."/>
            <person name="Festa S."/>
            <person name="Coppotelli B.M."/>
            <person name="Morelli I.S."/>
        </authorList>
    </citation>
    <scope>NUCLEOTIDE SEQUENCE [LARGE SCALE GENOMIC DNA]</scope>
    <source>
        <strain evidence="7">I</strain>
    </source>
</reference>
<organism evidence="6 7">
    <name type="scientific">Inquilinus limosus</name>
    <dbReference type="NCBI Taxonomy" id="171674"/>
    <lineage>
        <taxon>Bacteria</taxon>
        <taxon>Pseudomonadati</taxon>
        <taxon>Pseudomonadota</taxon>
        <taxon>Alphaproteobacteria</taxon>
        <taxon>Rhodospirillales</taxon>
        <taxon>Rhodospirillaceae</taxon>
        <taxon>Inquilinus</taxon>
    </lineage>
</organism>
<dbReference type="AlphaFoldDB" id="A0A211ZQB2"/>
<dbReference type="InterPro" id="IPR018511">
    <property type="entry name" value="Hemolysin-typ_Ca-bd_CS"/>
</dbReference>
<dbReference type="InterPro" id="IPR013858">
    <property type="entry name" value="Peptidase_M10B_C"/>
</dbReference>
<evidence type="ECO:0000256" key="3">
    <source>
        <dbReference type="ARBA" id="ARBA00022525"/>
    </source>
</evidence>
<dbReference type="GO" id="GO:0005509">
    <property type="term" value="F:calcium ion binding"/>
    <property type="evidence" value="ECO:0007669"/>
    <property type="project" value="InterPro"/>
</dbReference>
<proteinExistence type="predicted"/>
<gene>
    <name evidence="6" type="ORF">BWR60_09665</name>
</gene>
<dbReference type="InterPro" id="IPR019960">
    <property type="entry name" value="T1SS_VCA0849"/>
</dbReference>
<evidence type="ECO:0000313" key="6">
    <source>
        <dbReference type="EMBL" id="OWJ67463.1"/>
    </source>
</evidence>
<dbReference type="InterPro" id="IPR050557">
    <property type="entry name" value="RTX_toxin/Mannuronan_C5-epim"/>
</dbReference>
<dbReference type="GO" id="GO:0005615">
    <property type="term" value="C:extracellular space"/>
    <property type="evidence" value="ECO:0007669"/>
    <property type="project" value="InterPro"/>
</dbReference>
<dbReference type="EMBL" id="NHON01000013">
    <property type="protein sequence ID" value="OWJ67463.1"/>
    <property type="molecule type" value="Genomic_DNA"/>
</dbReference>
<dbReference type="Pfam" id="PF08548">
    <property type="entry name" value="Peptidase_M10_C"/>
    <property type="match status" value="1"/>
</dbReference>
<keyword evidence="7" id="KW-1185">Reference proteome</keyword>
<dbReference type="PROSITE" id="PS00330">
    <property type="entry name" value="HEMOLYSIN_CALCIUM"/>
    <property type="match status" value="1"/>
</dbReference>
<dbReference type="PANTHER" id="PTHR38340:SF1">
    <property type="entry name" value="S-LAYER PROTEIN"/>
    <property type="match status" value="1"/>
</dbReference>
<comment type="subcellular location">
    <subcellularLocation>
        <location evidence="2">Secreted</location>
    </subcellularLocation>
</comment>
<evidence type="ECO:0000313" key="7">
    <source>
        <dbReference type="Proteomes" id="UP000196655"/>
    </source>
</evidence>
<name>A0A211ZQB2_9PROT</name>
<dbReference type="Gene3D" id="2.150.10.10">
    <property type="entry name" value="Serralysin-like metalloprotease, C-terminal"/>
    <property type="match status" value="2"/>
</dbReference>
<protein>
    <recommendedName>
        <fullName evidence="5">Peptidase M10 serralysin C-terminal domain-containing protein</fullName>
    </recommendedName>
</protein>
<feature type="domain" description="Peptidase M10 serralysin C-terminal" evidence="5">
    <location>
        <begin position="64"/>
        <end position="250"/>
    </location>
</feature>
<dbReference type="Proteomes" id="UP000196655">
    <property type="component" value="Unassembled WGS sequence"/>
</dbReference>
<dbReference type="InterPro" id="IPR011049">
    <property type="entry name" value="Serralysin-like_metalloprot_C"/>
</dbReference>
<dbReference type="OrthoDB" id="7875798at2"/>
<accession>A0A211ZQB2</accession>
<keyword evidence="4" id="KW-0677">Repeat</keyword>
<dbReference type="STRING" id="1122125.GCA_000423185_04540"/>
<dbReference type="NCBIfam" id="TIGR03661">
    <property type="entry name" value="T1SS_VCA0849"/>
    <property type="match status" value="1"/>
</dbReference>